<dbReference type="RefSeq" id="WP_165254437.1">
    <property type="nucleotide sequence ID" value="NZ_JAAKZY010000004.1"/>
</dbReference>
<evidence type="ECO:0000313" key="3">
    <source>
        <dbReference type="EMBL" id="NGO06517.1"/>
    </source>
</evidence>
<name>A0A6G4UXV3_9ACTN</name>
<accession>A0A6G4UXV3</accession>
<dbReference type="Gene3D" id="3.40.50.1820">
    <property type="entry name" value="alpha/beta hydrolase"/>
    <property type="match status" value="1"/>
</dbReference>
<dbReference type="InterPro" id="IPR029058">
    <property type="entry name" value="AB_hydrolase_fold"/>
</dbReference>
<dbReference type="SUPFAM" id="SSF53474">
    <property type="entry name" value="alpha/beta-Hydrolases"/>
    <property type="match status" value="1"/>
</dbReference>
<sequence length="647" mass="69411">MERPAASPATFVRGLVDQVCGGQDDIDTVLRKVEMFTSVGAAIGSLEQLTVPHNYSDKGLFGWPVMRLRSPMWWRRLGQERLDKIFGYPNVLGVVGARALAGVGLVLPGASRAQRGAYASTMCVTAHGLHTRMGGYGLDGSDHLAFVSYAVSALEKMFGGDERARETLVRFLAAQVCVAYFTSGAAKLISPVWRDGTAIPDIFRTNMFGDLKFYEAVRDRPWLAKTVAWTTILGEMAFPLVLVAPRPIARGILASGAVFHLSNAHFMGLNRFVWSYCSTYPALQHVARNLGKTPPARTSAAPASAAKALPTAAEAAGDVAGLLRKAASKRSVVAAGAGIVVAAGAAYYATAKRRQRLRRSAPGELIRVRGRDTHVLTSGPKGNGPTVVFENGLASPSTEWGWVLNSLGPDTPYLAYDRSGTGWSATAREPQDAQAVSEHLLALLTELGLKPPYVLVGHSIGGLLIRSFARRNPELTGGLVFLDATHPEQFRRSLHQRESLPWIKQRMIAARLQASVGLLPGARSADKMGILPGELVPATRACMAQPRIWGTASRELNQMQRSWSADAALLPRSPSTPVAVLTAGETAHNDPVHLELQQELAQLSDVSRHDVVDQAGHDTVVLSKPHTGRVVASIEWASAHLSAAAHA</sequence>
<dbReference type="AlphaFoldDB" id="A0A6G4UXV3"/>
<gene>
    <name evidence="3" type="ORF">G5C60_02220</name>
</gene>
<evidence type="ECO:0000313" key="4">
    <source>
        <dbReference type="Proteomes" id="UP000472335"/>
    </source>
</evidence>
<dbReference type="PANTHER" id="PTHR43798:SF33">
    <property type="entry name" value="HYDROLASE, PUTATIVE (AFU_ORTHOLOGUE AFUA_2G14860)-RELATED"/>
    <property type="match status" value="1"/>
</dbReference>
<dbReference type="PANTHER" id="PTHR43798">
    <property type="entry name" value="MONOACYLGLYCEROL LIPASE"/>
    <property type="match status" value="1"/>
</dbReference>
<dbReference type="InterPro" id="IPR000073">
    <property type="entry name" value="AB_hydrolase_1"/>
</dbReference>
<evidence type="ECO:0000259" key="2">
    <source>
        <dbReference type="Pfam" id="PF12697"/>
    </source>
</evidence>
<organism evidence="3 4">
    <name type="scientific">Streptomyces scabichelini</name>
    <dbReference type="NCBI Taxonomy" id="2711217"/>
    <lineage>
        <taxon>Bacteria</taxon>
        <taxon>Bacillati</taxon>
        <taxon>Actinomycetota</taxon>
        <taxon>Actinomycetes</taxon>
        <taxon>Kitasatosporales</taxon>
        <taxon>Streptomycetaceae</taxon>
        <taxon>Streptomyces</taxon>
    </lineage>
</organism>
<keyword evidence="1" id="KW-0472">Membrane</keyword>
<comment type="caution">
    <text evidence="3">The sequence shown here is derived from an EMBL/GenBank/DDBJ whole genome shotgun (WGS) entry which is preliminary data.</text>
</comment>
<keyword evidence="1" id="KW-0812">Transmembrane</keyword>
<dbReference type="GO" id="GO:0016787">
    <property type="term" value="F:hydrolase activity"/>
    <property type="evidence" value="ECO:0007669"/>
    <property type="project" value="UniProtKB-KW"/>
</dbReference>
<dbReference type="EMBL" id="JAAKZY010000004">
    <property type="protein sequence ID" value="NGO06517.1"/>
    <property type="molecule type" value="Genomic_DNA"/>
</dbReference>
<protein>
    <submittedName>
        <fullName evidence="3">Alpha/beta fold hydrolase</fullName>
    </submittedName>
</protein>
<dbReference type="InterPro" id="IPR050266">
    <property type="entry name" value="AB_hydrolase_sf"/>
</dbReference>
<feature type="domain" description="AB hydrolase-1" evidence="2">
    <location>
        <begin position="387"/>
        <end position="625"/>
    </location>
</feature>
<dbReference type="Pfam" id="PF12697">
    <property type="entry name" value="Abhydrolase_6"/>
    <property type="match status" value="1"/>
</dbReference>
<reference evidence="3 4" key="1">
    <citation type="submission" date="2020-02" db="EMBL/GenBank/DDBJ databases">
        <title>Whole-genome analyses of novel actinobacteria.</title>
        <authorList>
            <person name="Sahin N."/>
            <person name="Gencbay T."/>
        </authorList>
    </citation>
    <scope>NUCLEOTIDE SEQUENCE [LARGE SCALE GENOMIC DNA]</scope>
    <source>
        <strain evidence="3 4">HC44</strain>
    </source>
</reference>
<proteinExistence type="predicted"/>
<dbReference type="Proteomes" id="UP000472335">
    <property type="component" value="Unassembled WGS sequence"/>
</dbReference>
<dbReference type="GO" id="GO:0016020">
    <property type="term" value="C:membrane"/>
    <property type="evidence" value="ECO:0007669"/>
    <property type="project" value="TreeGrafter"/>
</dbReference>
<evidence type="ECO:0000256" key="1">
    <source>
        <dbReference type="SAM" id="Phobius"/>
    </source>
</evidence>
<keyword evidence="4" id="KW-1185">Reference proteome</keyword>
<keyword evidence="3" id="KW-0378">Hydrolase</keyword>
<feature type="transmembrane region" description="Helical" evidence="1">
    <location>
        <begin position="332"/>
        <end position="350"/>
    </location>
</feature>
<keyword evidence="1" id="KW-1133">Transmembrane helix</keyword>